<evidence type="ECO:0000313" key="1">
    <source>
        <dbReference type="EMBL" id="ASJ54433.1"/>
    </source>
</evidence>
<dbReference type="Proteomes" id="UP000197781">
    <property type="component" value="Chromosome"/>
</dbReference>
<dbReference type="EMBL" id="CP018145">
    <property type="protein sequence ID" value="ASJ54433.1"/>
    <property type="molecule type" value="Genomic_DNA"/>
</dbReference>
<dbReference type="KEGG" id="bfm:BP422_13225"/>
<gene>
    <name evidence="1" type="ORF">BP422_13225</name>
</gene>
<accession>A0A220MHM9</accession>
<evidence type="ECO:0000313" key="2">
    <source>
        <dbReference type="Proteomes" id="UP000197781"/>
    </source>
</evidence>
<name>A0A220MHM9_9BACL</name>
<protein>
    <submittedName>
        <fullName evidence="1">Uncharacterized protein</fullName>
    </submittedName>
</protein>
<dbReference type="RefSeq" id="WP_088908180.1">
    <property type="nucleotide sequence ID" value="NZ_CP018145.1"/>
</dbReference>
<proteinExistence type="predicted"/>
<dbReference type="AlphaFoldDB" id="A0A220MHM9"/>
<sequence>MMEHQINKNLLKTCYKNKWIEKLEDESVIVTKIGMEEAKKHEYGELGIDRRNFWFGTAKEHLTK</sequence>
<organism evidence="1 2">
    <name type="scientific">Brevibacillus formosus</name>
    <dbReference type="NCBI Taxonomy" id="54913"/>
    <lineage>
        <taxon>Bacteria</taxon>
        <taxon>Bacillati</taxon>
        <taxon>Bacillota</taxon>
        <taxon>Bacilli</taxon>
        <taxon>Bacillales</taxon>
        <taxon>Paenibacillaceae</taxon>
        <taxon>Brevibacillus</taxon>
    </lineage>
</organism>
<reference evidence="1 2" key="1">
    <citation type="submission" date="2016-11" db="EMBL/GenBank/DDBJ databases">
        <authorList>
            <person name="Jaros S."/>
            <person name="Januszkiewicz K."/>
            <person name="Wedrychowicz H."/>
        </authorList>
    </citation>
    <scope>NUCLEOTIDE SEQUENCE [LARGE SCALE GENOMIC DNA]</scope>
    <source>
        <strain evidence="1 2">NF2</strain>
    </source>
</reference>